<evidence type="ECO:0000256" key="2">
    <source>
        <dbReference type="ARBA" id="ARBA00007637"/>
    </source>
</evidence>
<dbReference type="Gene3D" id="3.40.50.720">
    <property type="entry name" value="NAD(P)-binding Rossmann-like Domain"/>
    <property type="match status" value="1"/>
</dbReference>
<evidence type="ECO:0000256" key="7">
    <source>
        <dbReference type="SAM" id="Phobius"/>
    </source>
</evidence>
<comment type="caution">
    <text evidence="9">The sequence shown here is derived from an EMBL/GenBank/DDBJ whole genome shotgun (WGS) entry which is preliminary data.</text>
</comment>
<evidence type="ECO:0000256" key="4">
    <source>
        <dbReference type="ARBA" id="ARBA00023144"/>
    </source>
</evidence>
<comment type="pathway">
    <text evidence="1">Carbohydrate metabolism; galactose metabolism.</text>
</comment>
<dbReference type="Pfam" id="PF01370">
    <property type="entry name" value="Epimerase"/>
    <property type="match status" value="1"/>
</dbReference>
<evidence type="ECO:0000259" key="8">
    <source>
        <dbReference type="Pfam" id="PF01370"/>
    </source>
</evidence>
<gene>
    <name evidence="9" type="ORF">CLOHYLEM_04324</name>
</gene>
<keyword evidence="4" id="KW-0299">Galactose metabolism</keyword>
<dbReference type="AlphaFoldDB" id="C0BWZ0"/>
<sequence length="707" mass="81422">MKVLICGEYGIYCRELITRLKKENHDIFVITGSEKNRREKPRNGVFQEYNFSYRSKNVCTVMKNIKADIMIILGICDTKYTWRDTGQESVRYLTGVTNLLMSAREAGIRQVIYCSSLGVYENTGGGMIDNETEFEAGSVLMQTVIQTEYMCEEQNRPGEFQISVIRYPEIYGDYKTHDYNVCSRIMERFWGSPAVEIEAERQHRILYVKDAVDVLVRVFMQEEKESCYLIPGTVYTERQILEAVENVVQGRKTDVRELEYTKGALPAVGKDSNEKLGSYEKYSLEDGLRELFKIYEKEKELEIREETKKSVVREKLIPLAENIGLFFIVTILYYLFKDTWLGSILDFYLIYVVVIAVVYGCAHSLFAALLTLLARIGEVFLVGETFEYAAFTGLLQILIIGVLVGYMRDKYKRSNGDLEDEKKYYESELVDMTRIYDGNRYVKEIYEKRLVNYENSMVRIYEVASRLDFWEPQKVIFQAVDVVSELMEMEDAAVYITGGNSDYMRLAAASSERARELGKSLYAGSDFFMHQELVERTVYRNREIDSKLPAYACGIYEKDKLSAVIMLWTKDLTKVNLYEANTLALICRLIESSMNHATTYWNMLADQYIEGTDVLREEEFNRIEEIYKGGAAENKLEYAMLKVPGKLMAGRNEAVYKKVCSLVRQTDILGEKAGDLYIILANTSRDEAGYVMSRFQNAGIQVDSIVG</sequence>
<dbReference type="OrthoDB" id="9771073at2"/>
<dbReference type="PANTHER" id="PTHR43725:SF53">
    <property type="entry name" value="UDP-ARABINOSE 4-EPIMERASE 1"/>
    <property type="match status" value="1"/>
</dbReference>
<name>C0BWZ0_9FIRM</name>
<comment type="similarity">
    <text evidence="2">Belongs to the NAD(P)-dependent epimerase/dehydratase family.</text>
</comment>
<proteinExistence type="inferred from homology"/>
<dbReference type="InterPro" id="IPR036291">
    <property type="entry name" value="NAD(P)-bd_dom_sf"/>
</dbReference>
<evidence type="ECO:0000256" key="5">
    <source>
        <dbReference type="ARBA" id="ARBA00031367"/>
    </source>
</evidence>
<evidence type="ECO:0000256" key="3">
    <source>
        <dbReference type="ARBA" id="ARBA00018569"/>
    </source>
</evidence>
<feature type="transmembrane region" description="Helical" evidence="7">
    <location>
        <begin position="388"/>
        <end position="406"/>
    </location>
</feature>
<evidence type="ECO:0000313" key="9">
    <source>
        <dbReference type="EMBL" id="EEG75588.1"/>
    </source>
</evidence>
<evidence type="ECO:0000313" key="10">
    <source>
        <dbReference type="Proteomes" id="UP000004893"/>
    </source>
</evidence>
<keyword evidence="7" id="KW-1133">Transmembrane helix</keyword>
<dbReference type="Proteomes" id="UP000004893">
    <property type="component" value="Unassembled WGS sequence"/>
</dbReference>
<dbReference type="InterPro" id="IPR001509">
    <property type="entry name" value="Epimerase_deHydtase"/>
</dbReference>
<dbReference type="EMBL" id="ABYI02000007">
    <property type="protein sequence ID" value="EEG75588.1"/>
    <property type="molecule type" value="Genomic_DNA"/>
</dbReference>
<feature type="transmembrane region" description="Helical" evidence="7">
    <location>
        <begin position="348"/>
        <end position="376"/>
    </location>
</feature>
<keyword evidence="7" id="KW-0812">Transmembrane</keyword>
<accession>C0BWZ0</accession>
<dbReference type="HOGENOM" id="CLU_382578_0_0_9"/>
<feature type="transmembrane region" description="Helical" evidence="7">
    <location>
        <begin position="316"/>
        <end position="336"/>
    </location>
</feature>
<dbReference type="eggNOG" id="COG0451">
    <property type="taxonomic scope" value="Bacteria"/>
</dbReference>
<keyword evidence="10" id="KW-1185">Reference proteome</keyword>
<reference evidence="9" key="2">
    <citation type="submission" date="2013-06" db="EMBL/GenBank/DDBJ databases">
        <title>Draft genome sequence of Clostridium hylemonae (DSM 15053).</title>
        <authorList>
            <person name="Sudarsanam P."/>
            <person name="Ley R."/>
            <person name="Guruge J."/>
            <person name="Turnbaugh P.J."/>
            <person name="Mahowald M."/>
            <person name="Liep D."/>
            <person name="Gordon J."/>
        </authorList>
    </citation>
    <scope>NUCLEOTIDE SEQUENCE</scope>
    <source>
        <strain evidence="9">DSM 15053</strain>
    </source>
</reference>
<evidence type="ECO:0000256" key="6">
    <source>
        <dbReference type="ARBA" id="ARBA00033067"/>
    </source>
</evidence>
<dbReference type="SUPFAM" id="SSF51735">
    <property type="entry name" value="NAD(P)-binding Rossmann-fold domains"/>
    <property type="match status" value="1"/>
</dbReference>
<feature type="domain" description="NAD-dependent epimerase/dehydratase" evidence="8">
    <location>
        <begin position="3"/>
        <end position="221"/>
    </location>
</feature>
<dbReference type="PANTHER" id="PTHR43725">
    <property type="entry name" value="UDP-GLUCOSE 4-EPIMERASE"/>
    <property type="match status" value="1"/>
</dbReference>
<keyword evidence="4" id="KW-0119">Carbohydrate metabolism</keyword>
<dbReference type="GO" id="GO:0006012">
    <property type="term" value="P:galactose metabolic process"/>
    <property type="evidence" value="ECO:0007669"/>
    <property type="project" value="UniProtKB-KW"/>
</dbReference>
<protein>
    <recommendedName>
        <fullName evidence="3">UDP-glucose 4-epimerase</fullName>
    </recommendedName>
    <alternativeName>
        <fullName evidence="6">Galactowaldenase</fullName>
    </alternativeName>
    <alternativeName>
        <fullName evidence="5">UDP-galactose 4-epimerase</fullName>
    </alternativeName>
</protein>
<keyword evidence="7" id="KW-0472">Membrane</keyword>
<dbReference type="RefSeq" id="WP_006441658.1">
    <property type="nucleotide sequence ID" value="NZ_CP036524.1"/>
</dbReference>
<dbReference type="STRING" id="553973.CLOHYLEM_04324"/>
<organism evidence="9 10">
    <name type="scientific">[Clostridium] hylemonae DSM 15053</name>
    <dbReference type="NCBI Taxonomy" id="553973"/>
    <lineage>
        <taxon>Bacteria</taxon>
        <taxon>Bacillati</taxon>
        <taxon>Bacillota</taxon>
        <taxon>Clostridia</taxon>
        <taxon>Lachnospirales</taxon>
        <taxon>Lachnospiraceae</taxon>
    </lineage>
</organism>
<reference evidence="9" key="1">
    <citation type="submission" date="2009-02" db="EMBL/GenBank/DDBJ databases">
        <authorList>
            <person name="Fulton L."/>
            <person name="Clifton S."/>
            <person name="Fulton B."/>
            <person name="Xu J."/>
            <person name="Minx P."/>
            <person name="Pepin K.H."/>
            <person name="Johnson M."/>
            <person name="Bhonagiri V."/>
            <person name="Nash W.E."/>
            <person name="Mardis E.R."/>
            <person name="Wilson R.K."/>
        </authorList>
    </citation>
    <scope>NUCLEOTIDE SEQUENCE [LARGE SCALE GENOMIC DNA]</scope>
    <source>
        <strain evidence="9">DSM 15053</strain>
    </source>
</reference>
<evidence type="ECO:0000256" key="1">
    <source>
        <dbReference type="ARBA" id="ARBA00004947"/>
    </source>
</evidence>